<evidence type="ECO:0000256" key="6">
    <source>
        <dbReference type="SAM" id="Coils"/>
    </source>
</evidence>
<evidence type="ECO:0000256" key="7">
    <source>
        <dbReference type="SAM" id="Phobius"/>
    </source>
</evidence>
<evidence type="ECO:0000256" key="1">
    <source>
        <dbReference type="ARBA" id="ARBA00004479"/>
    </source>
</evidence>
<accession>A0AAV2YLS1</accession>
<evidence type="ECO:0000256" key="5">
    <source>
        <dbReference type="ARBA" id="ARBA00023136"/>
    </source>
</evidence>
<dbReference type="InterPro" id="IPR013320">
    <property type="entry name" value="ConA-like_dom_sf"/>
</dbReference>
<evidence type="ECO:0000256" key="2">
    <source>
        <dbReference type="ARBA" id="ARBA00022692"/>
    </source>
</evidence>
<evidence type="ECO:0000256" key="8">
    <source>
        <dbReference type="SAM" id="SignalP"/>
    </source>
</evidence>
<keyword evidence="5 7" id="KW-0472">Membrane</keyword>
<comment type="caution">
    <text evidence="10">The sequence shown here is derived from an EMBL/GenBank/DDBJ whole genome shotgun (WGS) entry which is preliminary data.</text>
</comment>
<dbReference type="PANTHER" id="PTHR12223:SF28">
    <property type="entry name" value="LECTIN, MANNOSE BINDING 1 LIKE"/>
    <property type="match status" value="1"/>
</dbReference>
<dbReference type="InterPro" id="IPR005052">
    <property type="entry name" value="Lectin_leg"/>
</dbReference>
<keyword evidence="11" id="KW-1185">Reference proteome</keyword>
<sequence length="836" mass="94236">MLLAVALVALLQTPVAAEQMQALSFQPPFDKVDSDGRRIVNDTWSYGGSTDVKKTFIRLTTDRQSKRGFVWQRTPLGRETFSAILTFRISGVGKRWFGDGIGLWFTNHRSFVQGPNHGFTDKFTGVGIVLDTFNNPEHKGGHKDLSIQINDGTKNINMMNDETRIGCDAAVRYHENNAGFDPVHSMSRLKVKIDGKRLVLEVDASANGRWVACQEVTLPFAADWLRTATIGITGATGALADNHDVIRFDAFEDFDDVQVSTVDAQTIVHTVSKDYKKWLDSPNCGTDCLIAVLQKELANFRVEAEHRFSDLKEKTENNVMKLKKQEKENERRVAEIEDKIGKRIDQTLDETNQNLDTVMTEKIARQLAENPELKSGGGWKTPFALLVLGLGVGGFFVYRKYQAIMKHSSEQATHSIDRSVSSWTTMRSLLLLCASLCAWGCATAKPMPSFSFSEPYDKVDAAGKREISPDFEYGGSTDVKKNFIRLTTDRQSKRGYVWSKNAINNDQMVAVVSFRIHGQGRRWFGDGIGIWLTHEKRHQNGENHGFLEKYYGVGILLDTFKNVEHRGGHKDVTLQINDGTKTVDDFNDQQKIGCDGDFRYHSGSAAFDPVYSSSRLRIKVNGNNLELEIDPRNEGRWTSCYSGDLPFSREWLRQASFGITASTGSLADNHDIIKVATFDDVNDYGVNQADAEVWTHNYSKDYDKLLDSSVCDQNCKVAILQKMIANFHVETEHWFEELKEQTQNTVNKLREKEAVNQQKIQALTDRMTAMMDNKIGAKVADMYTSVQEKIATNVEGEMVVAQSSWRMPFFVLVLLLAAAFAFAYQKYQKLVKSHLL</sequence>
<dbReference type="GO" id="GO:0005793">
    <property type="term" value="C:endoplasmic reticulum-Golgi intermediate compartment"/>
    <property type="evidence" value="ECO:0007669"/>
    <property type="project" value="TreeGrafter"/>
</dbReference>
<keyword evidence="6" id="KW-0175">Coiled coil</keyword>
<reference evidence="10" key="2">
    <citation type="journal article" date="2023" name="Microbiol Resour">
        <title>Decontamination and Annotation of the Draft Genome Sequence of the Oomycete Lagenidium giganteum ARSEF 373.</title>
        <authorList>
            <person name="Morgan W.R."/>
            <person name="Tartar A."/>
        </authorList>
    </citation>
    <scope>NUCLEOTIDE SEQUENCE</scope>
    <source>
        <strain evidence="10">ARSEF 373</strain>
    </source>
</reference>
<feature type="coiled-coil region" evidence="6">
    <location>
        <begin position="735"/>
        <end position="766"/>
    </location>
</feature>
<feature type="chain" id="PRO_5043348835" description="L-type lectin-like domain-containing protein" evidence="8">
    <location>
        <begin position="18"/>
        <end position="836"/>
    </location>
</feature>
<feature type="coiled-coil region" evidence="6">
    <location>
        <begin position="312"/>
        <end position="339"/>
    </location>
</feature>
<dbReference type="PROSITE" id="PS51328">
    <property type="entry name" value="L_LECTIN_LIKE"/>
    <property type="match status" value="2"/>
</dbReference>
<keyword evidence="4 7" id="KW-1133">Transmembrane helix</keyword>
<dbReference type="CDD" id="cd07308">
    <property type="entry name" value="lectin_leg-like"/>
    <property type="match status" value="2"/>
</dbReference>
<feature type="signal peptide" evidence="8">
    <location>
        <begin position="1"/>
        <end position="17"/>
    </location>
</feature>
<reference evidence="10" key="1">
    <citation type="submission" date="2022-11" db="EMBL/GenBank/DDBJ databases">
        <authorList>
            <person name="Morgan W.R."/>
            <person name="Tartar A."/>
        </authorList>
    </citation>
    <scope>NUCLEOTIDE SEQUENCE</scope>
    <source>
        <strain evidence="10">ARSEF 373</strain>
    </source>
</reference>
<dbReference type="AlphaFoldDB" id="A0AAV2YLS1"/>
<feature type="transmembrane region" description="Helical" evidence="7">
    <location>
        <begin position="805"/>
        <end position="824"/>
    </location>
</feature>
<dbReference type="EMBL" id="DAKRPA010000262">
    <property type="protein sequence ID" value="DAZ94228.1"/>
    <property type="molecule type" value="Genomic_DNA"/>
</dbReference>
<comment type="subcellular location">
    <subcellularLocation>
        <location evidence="1">Membrane</location>
        <topology evidence="1">Single-pass type I membrane protein</topology>
    </subcellularLocation>
</comment>
<evidence type="ECO:0000256" key="3">
    <source>
        <dbReference type="ARBA" id="ARBA00022729"/>
    </source>
</evidence>
<evidence type="ECO:0000259" key="9">
    <source>
        <dbReference type="PROSITE" id="PS51328"/>
    </source>
</evidence>
<dbReference type="Pfam" id="PF03388">
    <property type="entry name" value="Lectin_leg-like"/>
    <property type="match status" value="2"/>
</dbReference>
<feature type="domain" description="L-type lectin-like" evidence="9">
    <location>
        <begin position="17"/>
        <end position="253"/>
    </location>
</feature>
<dbReference type="Gene3D" id="2.60.120.200">
    <property type="match status" value="2"/>
</dbReference>
<evidence type="ECO:0000256" key="4">
    <source>
        <dbReference type="ARBA" id="ARBA00022989"/>
    </source>
</evidence>
<dbReference type="GO" id="GO:0030134">
    <property type="term" value="C:COPII-coated ER to Golgi transport vesicle"/>
    <property type="evidence" value="ECO:0007669"/>
    <property type="project" value="TreeGrafter"/>
</dbReference>
<organism evidence="10 11">
    <name type="scientific">Lagenidium giganteum</name>
    <dbReference type="NCBI Taxonomy" id="4803"/>
    <lineage>
        <taxon>Eukaryota</taxon>
        <taxon>Sar</taxon>
        <taxon>Stramenopiles</taxon>
        <taxon>Oomycota</taxon>
        <taxon>Peronosporomycetes</taxon>
        <taxon>Pythiales</taxon>
        <taxon>Pythiaceae</taxon>
    </lineage>
</organism>
<dbReference type="InterPro" id="IPR051136">
    <property type="entry name" value="Intracellular_Lectin-GPT"/>
</dbReference>
<proteinExistence type="predicted"/>
<dbReference type="GO" id="GO:0005789">
    <property type="term" value="C:endoplasmic reticulum membrane"/>
    <property type="evidence" value="ECO:0007669"/>
    <property type="project" value="TreeGrafter"/>
</dbReference>
<dbReference type="SUPFAM" id="SSF49899">
    <property type="entry name" value="Concanavalin A-like lectins/glucanases"/>
    <property type="match status" value="2"/>
</dbReference>
<dbReference type="GO" id="GO:0000139">
    <property type="term" value="C:Golgi membrane"/>
    <property type="evidence" value="ECO:0007669"/>
    <property type="project" value="TreeGrafter"/>
</dbReference>
<dbReference type="GO" id="GO:0006888">
    <property type="term" value="P:endoplasmic reticulum to Golgi vesicle-mediated transport"/>
    <property type="evidence" value="ECO:0007669"/>
    <property type="project" value="TreeGrafter"/>
</dbReference>
<protein>
    <recommendedName>
        <fullName evidence="9">L-type lectin-like domain-containing protein</fullName>
    </recommendedName>
</protein>
<dbReference type="GO" id="GO:0005537">
    <property type="term" value="F:D-mannose binding"/>
    <property type="evidence" value="ECO:0007669"/>
    <property type="project" value="TreeGrafter"/>
</dbReference>
<keyword evidence="2 7" id="KW-0812">Transmembrane</keyword>
<evidence type="ECO:0000313" key="10">
    <source>
        <dbReference type="EMBL" id="DAZ94228.1"/>
    </source>
</evidence>
<keyword evidence="3 8" id="KW-0732">Signal</keyword>
<dbReference type="PANTHER" id="PTHR12223">
    <property type="entry name" value="VESICULAR MANNOSE-BINDING LECTIN"/>
    <property type="match status" value="1"/>
</dbReference>
<feature type="domain" description="L-type lectin-like" evidence="9">
    <location>
        <begin position="444"/>
        <end position="680"/>
    </location>
</feature>
<name>A0AAV2YLS1_9STRA</name>
<evidence type="ECO:0000313" key="11">
    <source>
        <dbReference type="Proteomes" id="UP001146120"/>
    </source>
</evidence>
<gene>
    <name evidence="10" type="ORF">N0F65_001078</name>
</gene>
<dbReference type="Proteomes" id="UP001146120">
    <property type="component" value="Unassembled WGS sequence"/>
</dbReference>